<reference evidence="1" key="1">
    <citation type="submission" date="2020-02" db="EMBL/GenBank/DDBJ databases">
        <authorList>
            <person name="Meier V. D."/>
        </authorList>
    </citation>
    <scope>NUCLEOTIDE SEQUENCE</scope>
    <source>
        <strain evidence="1">AVDCRST_MAG07</strain>
    </source>
</reference>
<organism evidence="1">
    <name type="scientific">uncultured Frankineae bacterium</name>
    <dbReference type="NCBI Taxonomy" id="437475"/>
    <lineage>
        <taxon>Bacteria</taxon>
        <taxon>Bacillati</taxon>
        <taxon>Actinomycetota</taxon>
        <taxon>Actinomycetes</taxon>
        <taxon>Frankiales</taxon>
        <taxon>environmental samples</taxon>
    </lineage>
</organism>
<proteinExistence type="predicted"/>
<name>A0A6J4KK18_9ACTN</name>
<dbReference type="EMBL" id="CADCUB010000007">
    <property type="protein sequence ID" value="CAA9305584.1"/>
    <property type="molecule type" value="Genomic_DNA"/>
</dbReference>
<evidence type="ECO:0000313" key="1">
    <source>
        <dbReference type="EMBL" id="CAA9305584.1"/>
    </source>
</evidence>
<gene>
    <name evidence="1" type="ORF">AVDCRST_MAG07-61</name>
</gene>
<dbReference type="AlphaFoldDB" id="A0A6J4KK18"/>
<sequence length="79" mass="8208">MLHLTNGVRLEGDEETVWSAVDDGQAGGDGLYAADVAEATGLPTDRVTSALAVLVDREALATTVVDELLGPRYVRGPGL</sequence>
<protein>
    <submittedName>
        <fullName evidence="1">Uncharacterized protein</fullName>
    </submittedName>
</protein>
<accession>A0A6J4KK18</accession>